<keyword evidence="3" id="KW-1185">Reference proteome</keyword>
<reference evidence="2" key="1">
    <citation type="journal article" date="2014" name="Int. J. Syst. Evol. Microbiol.">
        <title>Complete genome sequence of Corynebacterium casei LMG S-19264T (=DSM 44701T), isolated from a smear-ripened cheese.</title>
        <authorList>
            <consortium name="US DOE Joint Genome Institute (JGI-PGF)"/>
            <person name="Walter F."/>
            <person name="Albersmeier A."/>
            <person name="Kalinowski J."/>
            <person name="Ruckert C."/>
        </authorList>
    </citation>
    <scope>NUCLEOTIDE SEQUENCE</scope>
    <source>
        <strain evidence="2">CGMCC 1.15880</strain>
    </source>
</reference>
<sequence length="261" mass="29266">MKNEDNKTHLGVSPLLDFDGDAIANLIRERGWLSLDEFHRIGAAYDYVRNEIIFGYNAADDMPASAVLRDGYGQCNTKATLLMALLRAVDIPCRLHGFTIHKSLQRGIVPELIYPIAPESILHSWVEILHRGRWINLEGFILDDAVLSALQDRFVRDNDSLCGYGVGTDRLSSPSIEWSGTDTFIQKTGINADLGLFDTPDDFYAQHQQSFGGLRGLLYRYLIRHWMNARVRRIRSGVVPVIPMAETNSVQFVREGGVGSS</sequence>
<dbReference type="EMBL" id="BMKA01000009">
    <property type="protein sequence ID" value="GGA32303.1"/>
    <property type="molecule type" value="Genomic_DNA"/>
</dbReference>
<dbReference type="RefSeq" id="WP_188678715.1">
    <property type="nucleotide sequence ID" value="NZ_BMKA01000009.1"/>
</dbReference>
<dbReference type="SMART" id="SM00460">
    <property type="entry name" value="TGc"/>
    <property type="match status" value="1"/>
</dbReference>
<accession>A0A916R3Z2</accession>
<organism evidence="2 3">
    <name type="scientific">Neptunicoccus cionae</name>
    <dbReference type="NCBI Taxonomy" id="2035344"/>
    <lineage>
        <taxon>Bacteria</taxon>
        <taxon>Pseudomonadati</taxon>
        <taxon>Pseudomonadota</taxon>
        <taxon>Alphaproteobacteria</taxon>
        <taxon>Rhodobacterales</taxon>
        <taxon>Paracoccaceae</taxon>
        <taxon>Neptunicoccus</taxon>
    </lineage>
</organism>
<name>A0A916R3Z2_9RHOB</name>
<dbReference type="InterPro" id="IPR002931">
    <property type="entry name" value="Transglutaminase-like"/>
</dbReference>
<dbReference type="InterPro" id="IPR038765">
    <property type="entry name" value="Papain-like_cys_pep_sf"/>
</dbReference>
<proteinExistence type="predicted"/>
<protein>
    <submittedName>
        <fullName evidence="2">Transglutaminase</fullName>
    </submittedName>
</protein>
<feature type="domain" description="Transglutaminase-like" evidence="1">
    <location>
        <begin position="67"/>
        <end position="141"/>
    </location>
</feature>
<dbReference type="Pfam" id="PF01841">
    <property type="entry name" value="Transglut_core"/>
    <property type="match status" value="1"/>
</dbReference>
<reference evidence="2" key="2">
    <citation type="submission" date="2020-09" db="EMBL/GenBank/DDBJ databases">
        <authorList>
            <person name="Sun Q."/>
            <person name="Zhou Y."/>
        </authorList>
    </citation>
    <scope>NUCLEOTIDE SEQUENCE</scope>
    <source>
        <strain evidence="2">CGMCC 1.15880</strain>
    </source>
</reference>
<dbReference type="PANTHER" id="PTHR33490">
    <property type="entry name" value="BLR5614 PROTEIN-RELATED"/>
    <property type="match status" value="1"/>
</dbReference>
<evidence type="ECO:0000259" key="1">
    <source>
        <dbReference type="SMART" id="SM00460"/>
    </source>
</evidence>
<dbReference type="AlphaFoldDB" id="A0A916R3Z2"/>
<gene>
    <name evidence="2" type="ORF">GCM10011498_36890</name>
</gene>
<dbReference type="SUPFAM" id="SSF54001">
    <property type="entry name" value="Cysteine proteinases"/>
    <property type="match status" value="1"/>
</dbReference>
<dbReference type="Gene3D" id="3.10.620.30">
    <property type="match status" value="1"/>
</dbReference>
<evidence type="ECO:0000313" key="3">
    <source>
        <dbReference type="Proteomes" id="UP000628017"/>
    </source>
</evidence>
<comment type="caution">
    <text evidence="2">The sequence shown here is derived from an EMBL/GenBank/DDBJ whole genome shotgun (WGS) entry which is preliminary data.</text>
</comment>
<evidence type="ECO:0000313" key="2">
    <source>
        <dbReference type="EMBL" id="GGA32303.1"/>
    </source>
</evidence>
<dbReference type="Proteomes" id="UP000628017">
    <property type="component" value="Unassembled WGS sequence"/>
</dbReference>
<dbReference type="PANTHER" id="PTHR33490:SF3">
    <property type="entry name" value="CONSERVED INTEGRAL MEMBRANE PROTEIN"/>
    <property type="match status" value="1"/>
</dbReference>